<dbReference type="SUPFAM" id="SSF81901">
    <property type="entry name" value="HCP-like"/>
    <property type="match status" value="1"/>
</dbReference>
<evidence type="ECO:0000256" key="3">
    <source>
        <dbReference type="ARBA" id="ARBA00022777"/>
    </source>
</evidence>
<protein>
    <submittedName>
        <fullName evidence="8">Kinase-like domain-containing protein</fullName>
    </submittedName>
</protein>
<dbReference type="Gene3D" id="1.10.510.10">
    <property type="entry name" value="Transferase(Phosphotransferase) domain 1"/>
    <property type="match status" value="1"/>
</dbReference>
<keyword evidence="4 5" id="KW-0067">ATP-binding</keyword>
<dbReference type="SUPFAM" id="SSF56112">
    <property type="entry name" value="Protein kinase-like (PK-like)"/>
    <property type="match status" value="1"/>
</dbReference>
<evidence type="ECO:0000259" key="6">
    <source>
        <dbReference type="PROSITE" id="PS50011"/>
    </source>
</evidence>
<evidence type="ECO:0000313" key="7">
    <source>
        <dbReference type="EMBL" id="GBC05719.1"/>
    </source>
</evidence>
<name>A0A2Z6SIP5_9GLOM</name>
<dbReference type="InterPro" id="IPR017441">
    <property type="entry name" value="Protein_kinase_ATP_BS"/>
</dbReference>
<dbReference type="SMART" id="SM00671">
    <property type="entry name" value="SEL1"/>
    <property type="match status" value="4"/>
</dbReference>
<dbReference type="InterPro" id="IPR051681">
    <property type="entry name" value="Ser/Thr_Kinases-Pseudokinases"/>
</dbReference>
<keyword evidence="1" id="KW-0808">Transferase</keyword>
<feature type="binding site" evidence="5">
    <location>
        <position position="66"/>
    </location>
    <ligand>
        <name>ATP</name>
        <dbReference type="ChEBI" id="CHEBI:30616"/>
    </ligand>
</feature>
<dbReference type="InterPro" id="IPR001245">
    <property type="entry name" value="Ser-Thr/Tyr_kinase_cat_dom"/>
</dbReference>
<keyword evidence="9" id="KW-1185">Reference proteome</keyword>
<keyword evidence="2 5" id="KW-0547">Nucleotide-binding</keyword>
<reference evidence="8" key="2">
    <citation type="submission" date="2019-10" db="EMBL/GenBank/DDBJ databases">
        <title>Conservation and host-specific expression of non-tandemly repeated heterogenous ribosome RNA gene in arbuscular mycorrhizal fungi.</title>
        <authorList>
            <person name="Maeda T."/>
            <person name="Kobayashi Y."/>
            <person name="Nakagawa T."/>
            <person name="Ezawa T."/>
            <person name="Yamaguchi K."/>
            <person name="Bino T."/>
            <person name="Nishimoto Y."/>
            <person name="Shigenobu S."/>
            <person name="Kawaguchi M."/>
        </authorList>
    </citation>
    <scope>NUCLEOTIDE SEQUENCE</scope>
    <source>
        <strain evidence="8">HR1</strain>
    </source>
</reference>
<dbReference type="PRINTS" id="PR00109">
    <property type="entry name" value="TYRKINASE"/>
</dbReference>
<dbReference type="InterPro" id="IPR000719">
    <property type="entry name" value="Prot_kinase_dom"/>
</dbReference>
<sequence>MSDNIEIQDTEITNEWINWIEEAINKEHTKFYEYKQFSNFQQIGSGSFGKVYRVNWRNLEKHLALKSFFNLDNITMKEIVHELKIQRQVDFHDNIIRYYGITKFESENQLGNNYMLVMEYANGGSLRSYLKENFNKLTWDDKYCMAYQLACAISFLHNKGIVHCGLHSGNILVHQSIIKLANFGLSERIRVSSNFQSNLSEIAPYVDPKIFSKHKNNDNQLTQMHLLNEKSDVYSVGVLLWEMSSGQPPFYVEDEQYDESLNLEIAQGLRETVVPNTPEDYIKIYTKCWDSEPSNRPTIHQVVDWLGTINTKTNIIENTQISNKRVLNEASLNIELQESFRLIQNFNKININGIDPIAESYKREKILFEKGFDIIIDEINNYLIKLANKGIIWSSLKQQVIRYFKDHNINLEEIYNWLLNNRNDSNSIFLLGYLTFFGIGTNYDHRKAFDLFLDASEKNHIFALYFVGNCYQYGNGTIRNEQLSFEYFEKSANNNFTNGQLDIGYLYECGIYIEKDSKKALYWYEKAANNGNIMAMYNIGLCYEDGIGVAKDIDKAIYWFEKSVNQGYQHAQNKLKILQEH</sequence>
<dbReference type="OrthoDB" id="1668230at2759"/>
<dbReference type="Proteomes" id="UP000615446">
    <property type="component" value="Unassembled WGS sequence"/>
</dbReference>
<dbReference type="PROSITE" id="PS00107">
    <property type="entry name" value="PROTEIN_KINASE_ATP"/>
    <property type="match status" value="1"/>
</dbReference>
<dbReference type="GO" id="GO:0005524">
    <property type="term" value="F:ATP binding"/>
    <property type="evidence" value="ECO:0007669"/>
    <property type="project" value="UniProtKB-UniRule"/>
</dbReference>
<dbReference type="Pfam" id="PF07714">
    <property type="entry name" value="PK_Tyr_Ser-Thr"/>
    <property type="match status" value="1"/>
</dbReference>
<accession>A0A2Z6SIP5</accession>
<dbReference type="InterPro" id="IPR011990">
    <property type="entry name" value="TPR-like_helical_dom_sf"/>
</dbReference>
<dbReference type="Proteomes" id="UP000247702">
    <property type="component" value="Unassembled WGS sequence"/>
</dbReference>
<evidence type="ECO:0000313" key="9">
    <source>
        <dbReference type="Proteomes" id="UP000247702"/>
    </source>
</evidence>
<organism evidence="7 9">
    <name type="scientific">Rhizophagus clarus</name>
    <dbReference type="NCBI Taxonomy" id="94130"/>
    <lineage>
        <taxon>Eukaryota</taxon>
        <taxon>Fungi</taxon>
        <taxon>Fungi incertae sedis</taxon>
        <taxon>Mucoromycota</taxon>
        <taxon>Glomeromycotina</taxon>
        <taxon>Glomeromycetes</taxon>
        <taxon>Glomerales</taxon>
        <taxon>Glomeraceae</taxon>
        <taxon>Rhizophagus</taxon>
    </lineage>
</organism>
<dbReference type="Gene3D" id="1.25.40.10">
    <property type="entry name" value="Tetratricopeptide repeat domain"/>
    <property type="match status" value="1"/>
</dbReference>
<evidence type="ECO:0000313" key="8">
    <source>
        <dbReference type="EMBL" id="GET04631.1"/>
    </source>
</evidence>
<comment type="caution">
    <text evidence="7">The sequence shown here is derived from an EMBL/GenBank/DDBJ whole genome shotgun (WGS) entry which is preliminary data.</text>
</comment>
<dbReference type="PANTHER" id="PTHR44329">
    <property type="entry name" value="SERINE/THREONINE-PROTEIN KINASE TNNI3K-RELATED"/>
    <property type="match status" value="1"/>
</dbReference>
<keyword evidence="3 8" id="KW-0418">Kinase</keyword>
<proteinExistence type="predicted"/>
<dbReference type="GO" id="GO:0004674">
    <property type="term" value="F:protein serine/threonine kinase activity"/>
    <property type="evidence" value="ECO:0007669"/>
    <property type="project" value="TreeGrafter"/>
</dbReference>
<evidence type="ECO:0000256" key="1">
    <source>
        <dbReference type="ARBA" id="ARBA00022679"/>
    </source>
</evidence>
<dbReference type="AlphaFoldDB" id="A0A2Z6SIP5"/>
<dbReference type="InterPro" id="IPR006597">
    <property type="entry name" value="Sel1-like"/>
</dbReference>
<evidence type="ECO:0000256" key="2">
    <source>
        <dbReference type="ARBA" id="ARBA00022741"/>
    </source>
</evidence>
<reference evidence="7 9" key="1">
    <citation type="submission" date="2017-11" db="EMBL/GenBank/DDBJ databases">
        <title>The genome of Rhizophagus clarus HR1 reveals common genetic basis of auxotrophy among arbuscular mycorrhizal fungi.</title>
        <authorList>
            <person name="Kobayashi Y."/>
        </authorList>
    </citation>
    <scope>NUCLEOTIDE SEQUENCE [LARGE SCALE GENOMIC DNA]</scope>
    <source>
        <strain evidence="7 9">HR1</strain>
    </source>
</reference>
<dbReference type="Pfam" id="PF08238">
    <property type="entry name" value="Sel1"/>
    <property type="match status" value="4"/>
</dbReference>
<feature type="domain" description="Protein kinase" evidence="6">
    <location>
        <begin position="37"/>
        <end position="306"/>
    </location>
</feature>
<dbReference type="EMBL" id="BEXD01004026">
    <property type="protein sequence ID" value="GBC05719.1"/>
    <property type="molecule type" value="Genomic_DNA"/>
</dbReference>
<gene>
    <name evidence="8" type="ORF">RCL2_003092900</name>
    <name evidence="7" type="ORF">RclHR1_00640007</name>
</gene>
<dbReference type="PANTHER" id="PTHR44329:SF288">
    <property type="entry name" value="MITOGEN-ACTIVATED PROTEIN KINASE KINASE KINASE 20"/>
    <property type="match status" value="1"/>
</dbReference>
<dbReference type="EMBL" id="BLAL01000356">
    <property type="protein sequence ID" value="GET04631.1"/>
    <property type="molecule type" value="Genomic_DNA"/>
</dbReference>
<evidence type="ECO:0000256" key="4">
    <source>
        <dbReference type="ARBA" id="ARBA00022840"/>
    </source>
</evidence>
<dbReference type="InterPro" id="IPR011009">
    <property type="entry name" value="Kinase-like_dom_sf"/>
</dbReference>
<evidence type="ECO:0000256" key="5">
    <source>
        <dbReference type="PROSITE-ProRule" id="PRU10141"/>
    </source>
</evidence>
<dbReference type="PROSITE" id="PS50011">
    <property type="entry name" value="PROTEIN_KINASE_DOM"/>
    <property type="match status" value="1"/>
</dbReference>